<dbReference type="RefSeq" id="WP_138188710.1">
    <property type="nucleotide sequence ID" value="NZ_LS992241.1"/>
</dbReference>
<dbReference type="Gene3D" id="3.50.30.10">
    <property type="entry name" value="Phosphohistidine domain"/>
    <property type="match status" value="1"/>
</dbReference>
<reference evidence="4" key="1">
    <citation type="submission" date="2018-08" db="EMBL/GenBank/DDBJ databases">
        <authorList>
            <person name="Chevrot R."/>
        </authorList>
    </citation>
    <scope>NUCLEOTIDE SEQUENCE [LARGE SCALE GENOMIC DNA]</scope>
</reference>
<dbReference type="PANTHER" id="PTHR43615:SF1">
    <property type="entry name" value="PPDK_N DOMAIN-CONTAINING PROTEIN"/>
    <property type="match status" value="1"/>
</dbReference>
<feature type="domain" description="Pyruvate phosphate dikinase AMP/ATP-binding" evidence="2">
    <location>
        <begin position="207"/>
        <end position="249"/>
    </location>
</feature>
<name>A0A383RIP7_PAEAL</name>
<dbReference type="InterPro" id="IPR036637">
    <property type="entry name" value="Phosphohistidine_dom_sf"/>
</dbReference>
<dbReference type="Gene3D" id="3.30.470.20">
    <property type="entry name" value="ATP-grasp fold, B domain"/>
    <property type="match status" value="2"/>
</dbReference>
<gene>
    <name evidence="3" type="ORF">PBLR_15353</name>
</gene>
<dbReference type="Pfam" id="PF01326">
    <property type="entry name" value="PPDK_N"/>
    <property type="match status" value="2"/>
</dbReference>
<evidence type="ECO:0000259" key="1">
    <source>
        <dbReference type="Pfam" id="PF00391"/>
    </source>
</evidence>
<dbReference type="EMBL" id="LS992241">
    <property type="protein sequence ID" value="SYX86927.1"/>
    <property type="molecule type" value="Genomic_DNA"/>
</dbReference>
<dbReference type="Gene3D" id="3.30.1490.20">
    <property type="entry name" value="ATP-grasp fold, A domain"/>
    <property type="match status" value="2"/>
</dbReference>
<feature type="domain" description="PEP-utilising enzyme mobile" evidence="1">
    <location>
        <begin position="709"/>
        <end position="779"/>
    </location>
</feature>
<organism evidence="3 4">
    <name type="scientific">Paenibacillus alvei</name>
    <name type="common">Bacillus alvei</name>
    <dbReference type="NCBI Taxonomy" id="44250"/>
    <lineage>
        <taxon>Bacteria</taxon>
        <taxon>Bacillati</taxon>
        <taxon>Bacillota</taxon>
        <taxon>Bacilli</taxon>
        <taxon>Bacillales</taxon>
        <taxon>Paenibacillaceae</taxon>
        <taxon>Paenibacillus</taxon>
    </lineage>
</organism>
<dbReference type="SUPFAM" id="SSF56059">
    <property type="entry name" value="Glutathione synthetase ATP-binding domain-like"/>
    <property type="match status" value="1"/>
</dbReference>
<dbReference type="GO" id="GO:0016301">
    <property type="term" value="F:kinase activity"/>
    <property type="evidence" value="ECO:0007669"/>
    <property type="project" value="UniProtKB-KW"/>
</dbReference>
<dbReference type="Proteomes" id="UP000304148">
    <property type="component" value="Chromosome"/>
</dbReference>
<proteinExistence type="predicted"/>
<dbReference type="PANTHER" id="PTHR43615">
    <property type="entry name" value="PHOSPHOENOLPYRUVATE SYNTHASE-RELATED"/>
    <property type="match status" value="1"/>
</dbReference>
<accession>A0A383RIP7</accession>
<sequence length="786" mass="87331">MGKMVVHFEELTSALQASAGGKGSMLARMYQHKYPVPEGIVILTPAFQDGKLNAQAWSAVKGYVQRFRSHHGEVAFAVRSSALSEDSAQASYAGEFETVLNVTTDEQIREAIMRVYDSKSSERVEAYSAVKGMEQAHEIAVVIQIMVRSELSGVLFTADPITGSYAAMVGNYVHGLGEQLVSGEANALSFALQRPKGRYEGPDECKRHASKLYRLASKLEEELGSPQDIEWAVAEGKLYILQTRPITTLVLGNLDTYEWNETHSGDFLWTNTNIGEATPDVMTPLTWSVLRALDEESNMISGFRIMSGNICGRAYTNISLPVSIFPALGIPLAESLDKVSQTLGKIPEGMAFPIYPYSRWHVLTKIAPSIFRFAKKVKTTLEDIEQYLADNPDWCTRMTNRIQATSSREELRNIWRDELWPYTCKSWWGLIAGGRKFGDTSYKLNKELTKLTGTETANALMSNLRGKSGLASLGPVIGISQVLQGTMSRGEYLQQYGHRGPHEFELSLPHPGEDPKWLETQIEEYKRLDTNVEQLLSRQQLQYEAAWERFERQHPQKVKRIKKQISKASEYAHLREETRSEFVRVYRVIRAFALRAGELSEVSSNVFFLYKEEVLRLLAGDGAGMKHVAARKETYEKYLALPPLPTLIRGRFDPFQWASNPERRIDVFDASMPPVVEDGNGLTGFAGASGRVEGIVRVLNRPEEGNQLQSGEILVASTTNVGWTPLFPRAAAIITDVGAPLSHAAIVARELGIPAVVGCGNATTRLRTGDRVIVDGGHGIVQILKG</sequence>
<keyword evidence="3" id="KW-0670">Pyruvate</keyword>
<evidence type="ECO:0000313" key="4">
    <source>
        <dbReference type="Proteomes" id="UP000304148"/>
    </source>
</evidence>
<dbReference type="InterPro" id="IPR013815">
    <property type="entry name" value="ATP_grasp_subdomain_1"/>
</dbReference>
<dbReference type="InterPro" id="IPR051549">
    <property type="entry name" value="PEP_Utilizing_Enz"/>
</dbReference>
<dbReference type="SUPFAM" id="SSF52009">
    <property type="entry name" value="Phosphohistidine domain"/>
    <property type="match status" value="1"/>
</dbReference>
<protein>
    <submittedName>
        <fullName evidence="3">Pyruvate phosphate dikinase</fullName>
    </submittedName>
</protein>
<dbReference type="GO" id="GO:0005524">
    <property type="term" value="F:ATP binding"/>
    <property type="evidence" value="ECO:0007669"/>
    <property type="project" value="InterPro"/>
</dbReference>
<evidence type="ECO:0000259" key="2">
    <source>
        <dbReference type="Pfam" id="PF01326"/>
    </source>
</evidence>
<dbReference type="AlphaFoldDB" id="A0A383RIP7"/>
<dbReference type="InterPro" id="IPR008279">
    <property type="entry name" value="PEP-util_enz_mobile_dom"/>
</dbReference>
<feature type="domain" description="Pyruvate phosphate dikinase AMP/ATP-binding" evidence="2">
    <location>
        <begin position="47"/>
        <end position="196"/>
    </location>
</feature>
<dbReference type="InterPro" id="IPR002192">
    <property type="entry name" value="PPDK_AMP/ATP-bd"/>
</dbReference>
<keyword evidence="3" id="KW-0808">Transferase</keyword>
<dbReference type="Pfam" id="PF00391">
    <property type="entry name" value="PEP-utilizers"/>
    <property type="match status" value="1"/>
</dbReference>
<keyword evidence="3" id="KW-0418">Kinase</keyword>
<evidence type="ECO:0000313" key="3">
    <source>
        <dbReference type="EMBL" id="SYX86927.1"/>
    </source>
</evidence>